<evidence type="ECO:0000256" key="2">
    <source>
        <dbReference type="ARBA" id="ARBA00012618"/>
    </source>
</evidence>
<dbReference type="SUPFAM" id="SSF51621">
    <property type="entry name" value="Phosphoenolpyruvate/pyruvate domain"/>
    <property type="match status" value="1"/>
</dbReference>
<dbReference type="AlphaFoldDB" id="A0A170PQJ6"/>
<evidence type="ECO:0000256" key="3">
    <source>
        <dbReference type="ARBA" id="ARBA00022679"/>
    </source>
</evidence>
<dbReference type="InterPro" id="IPR003700">
    <property type="entry name" value="Pantoate_hydroxy_MeTrfase"/>
</dbReference>
<sequence length="300" mass="32432">MASHATGDGGIPPRDATKRGLTRIMTLGGAYGTRNYTVKDLLDQKGQKVLVETATFSPEEAAAAEKAGIDTMKVRFDPSHPDLAVAIRKAAPNTFMAFSVPLVAAASEVDAVRLAYDAMALGADAIMCQWSPRFVSAAAEGGVPVQGHAGLVPRKSTWTGGLKAVGKTLEEAMWVYREIKALEDAGAYAVEVEVIPEKLLAEISKRTTLLTSSIGAGSGGDIQFLFAEDILGNNPPPYPRHSKQYRQLYKMKQEMQVERVAGFREFIDDVQQGRFPEPAHVVDAPDDLIETFTHTVDRGE</sequence>
<keyword evidence="4" id="KW-0489">Methyltransferase</keyword>
<gene>
    <name evidence="4" type="ORF">MGWOODY_XGa998</name>
</gene>
<organism evidence="4">
    <name type="scientific">hydrothermal vent metagenome</name>
    <dbReference type="NCBI Taxonomy" id="652676"/>
    <lineage>
        <taxon>unclassified sequences</taxon>
        <taxon>metagenomes</taxon>
        <taxon>ecological metagenomes</taxon>
    </lineage>
</organism>
<dbReference type="PANTHER" id="PTHR20881:SF0">
    <property type="entry name" value="3-METHYL-2-OXOBUTANOATE HYDROXYMETHYLTRANSFERASE"/>
    <property type="match status" value="1"/>
</dbReference>
<evidence type="ECO:0000256" key="1">
    <source>
        <dbReference type="ARBA" id="ARBA00008676"/>
    </source>
</evidence>
<dbReference type="GO" id="GO:0008168">
    <property type="term" value="F:methyltransferase activity"/>
    <property type="evidence" value="ECO:0007669"/>
    <property type="project" value="UniProtKB-KW"/>
</dbReference>
<dbReference type="GO" id="GO:0003864">
    <property type="term" value="F:3-methyl-2-oxobutanoate hydroxymethyltransferase activity"/>
    <property type="evidence" value="ECO:0007669"/>
    <property type="project" value="UniProtKB-EC"/>
</dbReference>
<accession>A0A170PQJ6</accession>
<name>A0A170PQJ6_9ZZZZ</name>
<keyword evidence="3 4" id="KW-0808">Transferase</keyword>
<comment type="similarity">
    <text evidence="1">Belongs to the PanB family.</text>
</comment>
<protein>
    <recommendedName>
        <fullName evidence="2">3-methyl-2-oxobutanoate hydroxymethyltransferase</fullName>
        <ecNumber evidence="2">2.1.2.11</ecNumber>
    </recommendedName>
</protein>
<dbReference type="GO" id="GO:0032259">
    <property type="term" value="P:methylation"/>
    <property type="evidence" value="ECO:0007669"/>
    <property type="project" value="UniProtKB-KW"/>
</dbReference>
<dbReference type="GO" id="GO:0015940">
    <property type="term" value="P:pantothenate biosynthetic process"/>
    <property type="evidence" value="ECO:0007669"/>
    <property type="project" value="InterPro"/>
</dbReference>
<evidence type="ECO:0000313" key="4">
    <source>
        <dbReference type="EMBL" id="CUS50090.1"/>
    </source>
</evidence>
<dbReference type="Gene3D" id="3.20.20.60">
    <property type="entry name" value="Phosphoenolpyruvate-binding domains"/>
    <property type="match status" value="1"/>
</dbReference>
<dbReference type="InterPro" id="IPR040442">
    <property type="entry name" value="Pyrv_kinase-like_dom_sf"/>
</dbReference>
<dbReference type="EMBL" id="CZRL01000010">
    <property type="protein sequence ID" value="CUS50090.1"/>
    <property type="molecule type" value="Genomic_DNA"/>
</dbReference>
<proteinExistence type="inferred from homology"/>
<dbReference type="Pfam" id="PF02548">
    <property type="entry name" value="Pantoate_transf"/>
    <property type="match status" value="1"/>
</dbReference>
<reference evidence="4" key="1">
    <citation type="submission" date="2015-10" db="EMBL/GenBank/DDBJ databases">
        <authorList>
            <person name="Gilbert D.G."/>
        </authorList>
    </citation>
    <scope>NUCLEOTIDE SEQUENCE</scope>
</reference>
<dbReference type="EC" id="2.1.2.11" evidence="2"/>
<dbReference type="PANTHER" id="PTHR20881">
    <property type="entry name" value="3-METHYL-2-OXOBUTANOATE HYDROXYMETHYLTRANSFERASE"/>
    <property type="match status" value="1"/>
</dbReference>
<dbReference type="GO" id="GO:0000287">
    <property type="term" value="F:magnesium ion binding"/>
    <property type="evidence" value="ECO:0007669"/>
    <property type="project" value="TreeGrafter"/>
</dbReference>
<dbReference type="InterPro" id="IPR015813">
    <property type="entry name" value="Pyrv/PenolPyrv_kinase-like_dom"/>
</dbReference>